<dbReference type="GO" id="GO:0045040">
    <property type="term" value="P:protein insertion into mitochondrial outer membrane"/>
    <property type="evidence" value="ECO:0007669"/>
    <property type="project" value="UniProtKB-UniRule"/>
</dbReference>
<evidence type="ECO:0000256" key="4">
    <source>
        <dbReference type="ARBA" id="ARBA00022989"/>
    </source>
</evidence>
<dbReference type="GO" id="GO:0032865">
    <property type="term" value="C:ERMES complex"/>
    <property type="evidence" value="ECO:0007669"/>
    <property type="project" value="UniProtKB-UniRule"/>
</dbReference>
<dbReference type="Pfam" id="PF10296">
    <property type="entry name" value="MMM1"/>
    <property type="match status" value="1"/>
</dbReference>
<dbReference type="InterPro" id="IPR027537">
    <property type="entry name" value="Mmm1"/>
</dbReference>
<keyword evidence="5" id="KW-0445">Lipid transport</keyword>
<evidence type="ECO:0000256" key="2">
    <source>
        <dbReference type="ARBA" id="ARBA00022692"/>
    </source>
</evidence>
<dbReference type="AlphaFoldDB" id="A0A0D0T332"/>
<dbReference type="PROSITE" id="PS51847">
    <property type="entry name" value="SMP"/>
    <property type="match status" value="1"/>
</dbReference>
<evidence type="ECO:0000259" key="11">
    <source>
        <dbReference type="PROSITE" id="PS51847"/>
    </source>
</evidence>
<dbReference type="GO" id="GO:0005789">
    <property type="term" value="C:endoplasmic reticulum membrane"/>
    <property type="evidence" value="ECO:0007669"/>
    <property type="project" value="UniProtKB-SubCell"/>
</dbReference>
<feature type="region of interest" description="Disordered" evidence="9">
    <location>
        <begin position="290"/>
        <end position="342"/>
    </location>
</feature>
<reference evidence="12 13" key="1">
    <citation type="submission" date="2015-01" db="EMBL/GenBank/DDBJ databases">
        <title>The Genome Sequence of Cryptococcus gattii Ram5.</title>
        <authorList>
            <consortium name="The Broad Institute Genomics Platform"/>
            <person name="Cuomo C."/>
            <person name="Litvintseva A."/>
            <person name="Chen Y."/>
            <person name="Heitman J."/>
            <person name="Sun S."/>
            <person name="Springer D."/>
            <person name="Dromer F."/>
            <person name="Young S."/>
            <person name="Zeng Q."/>
            <person name="Gargeya S."/>
            <person name="Abouelleil A."/>
            <person name="Alvarado L."/>
            <person name="Chapman S.B."/>
            <person name="Gainer-Dewar J."/>
            <person name="Goldberg J."/>
            <person name="Griggs A."/>
            <person name="Gujja S."/>
            <person name="Hansen M."/>
            <person name="Howarth C."/>
            <person name="Imamovic A."/>
            <person name="Larimer J."/>
            <person name="Murphy C."/>
            <person name="Naylor J."/>
            <person name="Pearson M."/>
            <person name="Priest M."/>
            <person name="Roberts A."/>
            <person name="Saif S."/>
            <person name="Shea T."/>
            <person name="Sykes S."/>
            <person name="Wortman J."/>
            <person name="Nusbaum C."/>
            <person name="Birren B."/>
        </authorList>
    </citation>
    <scope>NUCLEOTIDE SEQUENCE [LARGE SCALE GENOMIC DNA]</scope>
    <source>
        <strain evidence="12 13">Ram5</strain>
    </source>
</reference>
<dbReference type="InterPro" id="IPR019411">
    <property type="entry name" value="MMM1_dom"/>
</dbReference>
<comment type="subunit">
    <text evidence="8">Homodimer. Component of the ER-mitochondria encounter structure (ERMES) or MDM complex, composed of MMM1, MDM10, MDM12 and MDM34. A MMM1 homodimer associates with one molecule of MDM12 on each side in a pairwise head-to-tail manner, and the SMP-LTD domains of MMM1 and MDM12 generate a continuous hydrophobic tunnel for phospholipid trafficking.</text>
</comment>
<comment type="subcellular location">
    <subcellularLocation>
        <location evidence="8">Endoplasmic reticulum membrane</location>
        <topology evidence="8">Single-pass type I membrane protein</topology>
    </subcellularLocation>
    <text evidence="8">The ERMES/MDM complex localizes to a few discrete foci (around 10 per single cell), that represent mitochondria-endoplasmic reticulum junctions. These foci are often found next to mtDNA nucleoids.</text>
</comment>
<keyword evidence="7 8" id="KW-0472">Membrane</keyword>
<dbReference type="GO" id="GO:0008289">
    <property type="term" value="F:lipid binding"/>
    <property type="evidence" value="ECO:0007669"/>
    <property type="project" value="UniProtKB-KW"/>
</dbReference>
<evidence type="ECO:0000256" key="8">
    <source>
        <dbReference type="HAMAP-Rule" id="MF_03103"/>
    </source>
</evidence>
<evidence type="ECO:0000256" key="9">
    <source>
        <dbReference type="SAM" id="MobiDB-lite"/>
    </source>
</evidence>
<feature type="compositionally biased region" description="Polar residues" evidence="9">
    <location>
        <begin position="402"/>
        <end position="411"/>
    </location>
</feature>
<evidence type="ECO:0000256" key="1">
    <source>
        <dbReference type="ARBA" id="ARBA00022448"/>
    </source>
</evidence>
<dbReference type="PANTHER" id="PTHR13466:SF0">
    <property type="entry name" value="SMP-LTD DOMAIN-CONTAINING PROTEIN"/>
    <property type="match status" value="1"/>
</dbReference>
<feature type="topological domain" description="Lumenal" evidence="8">
    <location>
        <begin position="1"/>
        <end position="14"/>
    </location>
</feature>
<dbReference type="HOGENOM" id="CLU_628531_0_0_1"/>
<feature type="domain" description="SMP-LTD" evidence="11">
    <location>
        <begin position="80"/>
        <end position="296"/>
    </location>
</feature>
<dbReference type="EMBL" id="KN847904">
    <property type="protein sequence ID" value="KIR40107.1"/>
    <property type="molecule type" value="Genomic_DNA"/>
</dbReference>
<keyword evidence="2 8" id="KW-0812">Transmembrane</keyword>
<keyword evidence="13" id="KW-1185">Reference proteome</keyword>
<feature type="transmembrane region" description="Helical" evidence="10">
    <location>
        <begin position="15"/>
        <end position="34"/>
    </location>
</feature>
<feature type="region of interest" description="Disordered" evidence="9">
    <location>
        <begin position="368"/>
        <end position="436"/>
    </location>
</feature>
<feature type="compositionally biased region" description="Pro residues" evidence="9">
    <location>
        <begin position="307"/>
        <end position="317"/>
    </location>
</feature>
<evidence type="ECO:0000256" key="3">
    <source>
        <dbReference type="ARBA" id="ARBA00022824"/>
    </source>
</evidence>
<evidence type="ECO:0000313" key="13">
    <source>
        <dbReference type="Proteomes" id="UP000053392"/>
    </source>
</evidence>
<protein>
    <recommendedName>
        <fullName evidence="8">Maintenance of mitochondrial morphology protein 1</fullName>
    </recommendedName>
</protein>
<dbReference type="OrthoDB" id="5599157at2759"/>
<feature type="compositionally biased region" description="Low complexity" evidence="9">
    <location>
        <begin position="322"/>
        <end position="339"/>
    </location>
</feature>
<dbReference type="CDD" id="cd21671">
    <property type="entry name" value="SMP_Mmm1"/>
    <property type="match status" value="1"/>
</dbReference>
<sequence length="436" mass="48627">MYEPFSPNLTFTEGFVLGQASFLIILLLFIRYVVFSPSEQIDHEGWRKRRAERADLLSNHTPPPLSVLLSKTSYDMSIHPPESSDWVNVLLAQILQGYRNDLLSEGGEEGARQRIEGWLNPKGERLSWLDPIDVTSLSLGTSYPLLSNARIRPADGQGRLRAEIDVDYLDSLSMTLSTAVLINFPKPRFAVLPVTLGVELVSVGGTLTEFKMNIPKLEQLIVSRLRNLIQDRLVHPNHISLALPRILSPSVSSTPILEGLGEGAVDAIKDAVSDGVKRMVEDFMGENPIEGALNEQGEGQWVDENYPPTPLVQPPGTFPTFSESSRQSLPPSRPQSTTQGQPQLFYRRPLIHPAQTYHHYNTYTLDPQIPHSVSYRHPPRESHIHNPPQTPVPQRPSHGQGRMSTASSLTPSQSQSQFRFRGQFASSMNPGQQVNE</sequence>
<comment type="function">
    <text evidence="8">Component of the ERMES/MDM complex, which serves as a molecular tether to connect the endoplasmic reticulum (ER) and mitochondria. Components of this complex are involved in the control of mitochondrial shape and protein biogenesis, and function in nonvesicular lipid trafficking between the ER and mitochondria. The MDM12-MMM1 subcomplex functions in the major beta-barrel assembly pathway that is responsible for biogenesis of all outer membrane beta-barrel proteins, and acts in a late step after the SAM complex. The MDM10-MDM12-MMM1 subcomplex further acts in the TOM40-specific pathway after the action of the MDM12-MMM1 complex. Essential for establishing and maintaining the structure of mitochondria and maintenance of mtDNA nucleoids.</text>
</comment>
<name>A0A0D0T332_9TREE</name>
<evidence type="ECO:0000256" key="5">
    <source>
        <dbReference type="ARBA" id="ARBA00023055"/>
    </source>
</evidence>
<dbReference type="InterPro" id="IPR031468">
    <property type="entry name" value="SMP_LBD"/>
</dbReference>
<feature type="compositionally biased region" description="Low complexity" evidence="9">
    <location>
        <begin position="412"/>
        <end position="427"/>
    </location>
</feature>
<evidence type="ECO:0000256" key="6">
    <source>
        <dbReference type="ARBA" id="ARBA00023121"/>
    </source>
</evidence>
<keyword evidence="1" id="KW-0813">Transport</keyword>
<evidence type="ECO:0000313" key="12">
    <source>
        <dbReference type="EMBL" id="KIR40107.1"/>
    </source>
</evidence>
<dbReference type="GO" id="GO:1990456">
    <property type="term" value="P:mitochondrion-endoplasmic reticulum membrane tethering"/>
    <property type="evidence" value="ECO:0007669"/>
    <property type="project" value="TreeGrafter"/>
</dbReference>
<comment type="similarity">
    <text evidence="8">Belongs to the MMM1 family.</text>
</comment>
<dbReference type="Proteomes" id="UP000053392">
    <property type="component" value="Unassembled WGS sequence"/>
</dbReference>
<dbReference type="GO" id="GO:0015914">
    <property type="term" value="P:phospholipid transport"/>
    <property type="evidence" value="ECO:0007669"/>
    <property type="project" value="TreeGrafter"/>
</dbReference>
<feature type="topological domain" description="Cytoplasmic" evidence="8">
    <location>
        <begin position="36"/>
        <end position="436"/>
    </location>
</feature>
<evidence type="ECO:0000256" key="10">
    <source>
        <dbReference type="SAM" id="Phobius"/>
    </source>
</evidence>
<organism evidence="12 13">
    <name type="scientific">Cryptococcus deuterogattii Ram5</name>
    <dbReference type="NCBI Taxonomy" id="1296110"/>
    <lineage>
        <taxon>Eukaryota</taxon>
        <taxon>Fungi</taxon>
        <taxon>Dikarya</taxon>
        <taxon>Basidiomycota</taxon>
        <taxon>Agaricomycotina</taxon>
        <taxon>Tremellomycetes</taxon>
        <taxon>Tremellales</taxon>
        <taxon>Cryptococcaceae</taxon>
        <taxon>Cryptococcus</taxon>
        <taxon>Cryptococcus gattii species complex</taxon>
    </lineage>
</organism>
<evidence type="ECO:0000256" key="7">
    <source>
        <dbReference type="ARBA" id="ARBA00023136"/>
    </source>
</evidence>
<proteinExistence type="inferred from homology"/>
<keyword evidence="3 8" id="KW-0256">Endoplasmic reticulum</keyword>
<keyword evidence="4 8" id="KW-1133">Transmembrane helix</keyword>
<dbReference type="HAMAP" id="MF_03103">
    <property type="entry name" value="Mmm1"/>
    <property type="match status" value="1"/>
</dbReference>
<dbReference type="PANTHER" id="PTHR13466">
    <property type="entry name" value="TEX2 PROTEIN-RELATED"/>
    <property type="match status" value="1"/>
</dbReference>
<gene>
    <name evidence="8" type="primary">MMM1</name>
    <name evidence="12" type="ORF">I313_04028</name>
</gene>
<keyword evidence="6" id="KW-0446">Lipid-binding</keyword>
<accession>A0A0D0T332</accession>